<sequence length="77" mass="8373">MVWMMLIHGPKPKLALTENGWPSPTATRCQNPNIGTGIRGTCRGSRVQTPEAAALFGLLCVLAIAVVEGRKKSRREE</sequence>
<dbReference type="Gramene" id="ONIVA09G11450.1">
    <property type="protein sequence ID" value="ONIVA09G11450.1"/>
    <property type="gene ID" value="ONIVA09G11450"/>
</dbReference>
<name>A0A0E0IK34_ORYNI</name>
<protein>
    <submittedName>
        <fullName evidence="1">Uncharacterized protein</fullName>
    </submittedName>
</protein>
<reference evidence="1" key="2">
    <citation type="submission" date="2018-04" db="EMBL/GenBank/DDBJ databases">
        <title>OnivRS2 (Oryza nivara Reference Sequence Version 2).</title>
        <authorList>
            <person name="Zhang J."/>
            <person name="Kudrna D."/>
            <person name="Lee S."/>
            <person name="Talag J."/>
            <person name="Rajasekar S."/>
            <person name="Welchert J."/>
            <person name="Hsing Y.-I."/>
            <person name="Wing R.A."/>
        </authorList>
    </citation>
    <scope>NUCLEOTIDE SEQUENCE [LARGE SCALE GENOMIC DNA]</scope>
    <source>
        <strain evidence="1">SL10</strain>
    </source>
</reference>
<reference evidence="1" key="1">
    <citation type="submission" date="2015-04" db="UniProtKB">
        <authorList>
            <consortium name="EnsemblPlants"/>
        </authorList>
    </citation>
    <scope>IDENTIFICATION</scope>
    <source>
        <strain evidence="1">SL10</strain>
    </source>
</reference>
<dbReference type="HOGENOM" id="CLU_2642313_0_0_1"/>
<accession>A0A0E0IK34</accession>
<organism evidence="1">
    <name type="scientific">Oryza nivara</name>
    <name type="common">Indian wild rice</name>
    <name type="synonym">Oryza sativa f. spontanea</name>
    <dbReference type="NCBI Taxonomy" id="4536"/>
    <lineage>
        <taxon>Eukaryota</taxon>
        <taxon>Viridiplantae</taxon>
        <taxon>Streptophyta</taxon>
        <taxon>Embryophyta</taxon>
        <taxon>Tracheophyta</taxon>
        <taxon>Spermatophyta</taxon>
        <taxon>Magnoliopsida</taxon>
        <taxon>Liliopsida</taxon>
        <taxon>Poales</taxon>
        <taxon>Poaceae</taxon>
        <taxon>BOP clade</taxon>
        <taxon>Oryzoideae</taxon>
        <taxon>Oryzeae</taxon>
        <taxon>Oryzinae</taxon>
        <taxon>Oryza</taxon>
    </lineage>
</organism>
<keyword evidence="2" id="KW-1185">Reference proteome</keyword>
<evidence type="ECO:0000313" key="1">
    <source>
        <dbReference type="EnsemblPlants" id="ONIVA09G11450.1"/>
    </source>
</evidence>
<proteinExistence type="predicted"/>
<dbReference type="AlphaFoldDB" id="A0A0E0IK34"/>
<dbReference type="Proteomes" id="UP000006591">
    <property type="component" value="Chromosome 9"/>
</dbReference>
<evidence type="ECO:0000313" key="2">
    <source>
        <dbReference type="Proteomes" id="UP000006591"/>
    </source>
</evidence>
<dbReference type="EnsemblPlants" id="ONIVA09G11450.1">
    <property type="protein sequence ID" value="ONIVA09G11450.1"/>
    <property type="gene ID" value="ONIVA09G11450"/>
</dbReference>